<proteinExistence type="predicted"/>
<evidence type="ECO:0000313" key="8">
    <source>
        <dbReference type="EMBL" id="QTR47214.1"/>
    </source>
</evidence>
<evidence type="ECO:0000256" key="4">
    <source>
        <dbReference type="ARBA" id="ARBA00023098"/>
    </source>
</evidence>
<name>A0ABX7WTQ3_9GAMM</name>
<protein>
    <submittedName>
        <fullName evidence="8">1-acyl-sn-glycerol-3-phosphate acyltransferase</fullName>
    </submittedName>
</protein>
<keyword evidence="6" id="KW-0472">Membrane</keyword>
<evidence type="ECO:0000313" key="9">
    <source>
        <dbReference type="Proteomes" id="UP000672039"/>
    </source>
</evidence>
<dbReference type="EMBL" id="CP072801">
    <property type="protein sequence ID" value="QTR47214.1"/>
    <property type="molecule type" value="Genomic_DNA"/>
</dbReference>
<dbReference type="PANTHER" id="PTHR10434:SF64">
    <property type="entry name" value="1-ACYL-SN-GLYCEROL-3-PHOSPHATE ACYLTRANSFERASE-RELATED"/>
    <property type="match status" value="1"/>
</dbReference>
<organism evidence="8 9">
    <name type="scientific">Thiothrix litoralis</name>
    <dbReference type="NCBI Taxonomy" id="2891210"/>
    <lineage>
        <taxon>Bacteria</taxon>
        <taxon>Pseudomonadati</taxon>
        <taxon>Pseudomonadota</taxon>
        <taxon>Gammaproteobacteria</taxon>
        <taxon>Thiotrichales</taxon>
        <taxon>Thiotrichaceae</taxon>
        <taxon>Thiothrix</taxon>
    </lineage>
</organism>
<keyword evidence="4" id="KW-0443">Lipid metabolism</keyword>
<evidence type="ECO:0000256" key="2">
    <source>
        <dbReference type="ARBA" id="ARBA00022516"/>
    </source>
</evidence>
<keyword evidence="6" id="KW-0812">Transmembrane</keyword>
<evidence type="ECO:0000259" key="7">
    <source>
        <dbReference type="SMART" id="SM00563"/>
    </source>
</evidence>
<dbReference type="CDD" id="cd07989">
    <property type="entry name" value="LPLAT_AGPAT-like"/>
    <property type="match status" value="1"/>
</dbReference>
<dbReference type="InterPro" id="IPR002123">
    <property type="entry name" value="Plipid/glycerol_acylTrfase"/>
</dbReference>
<sequence>MKLLRRSVRLTRLVLHVLNGLVLTLLVAGVWRMSADAPFYQRLVSGWLRKTGQILGVRVRVIGEPVGQAALMVSNHISWLDIALLGGAANVRFLSKQEVRHWPIIGWLAEKSGTLFITRGKAGAAAAASATILQALQAGRVVLLFPEGTTTTGNDVRTFHARLLASAFEANVPVQPVALRYPGADGLTHPLVPYVEQQSLWDNLKSLLDEAEIQAEIHFLPLLQTTGVDRKTLAAACEQQVRALVKRPA</sequence>
<evidence type="ECO:0000256" key="5">
    <source>
        <dbReference type="ARBA" id="ARBA00023315"/>
    </source>
</evidence>
<comment type="pathway">
    <text evidence="1">Lipid metabolism.</text>
</comment>
<keyword evidence="9" id="KW-1185">Reference proteome</keyword>
<dbReference type="Proteomes" id="UP000672039">
    <property type="component" value="Chromosome"/>
</dbReference>
<feature type="domain" description="Phospholipid/glycerol acyltransferase" evidence="7">
    <location>
        <begin position="70"/>
        <end position="182"/>
    </location>
</feature>
<dbReference type="RefSeq" id="WP_210223494.1">
    <property type="nucleotide sequence ID" value="NZ_CP072801.1"/>
</dbReference>
<reference evidence="8 9" key="1">
    <citation type="submission" date="2021-04" db="EMBL/GenBank/DDBJ databases">
        <title>Genomics, taxonomy and metabolism of representatives of sulfur bacteria of the genus Thiothrix: Thiothrix fructosivorans QT, Thiothrix unzii A1T and three new species, Thiothrix subterranea sp. nov., Thiothrix litoralis sp. nov. and 'Candidatus Thiothrix anitrata' sp. nov.</title>
        <authorList>
            <person name="Ravin N.V."/>
            <person name="Smolyakov D."/>
            <person name="Rudenko T.S."/>
            <person name="Mardanov A.V."/>
            <person name="Beletsky A.V."/>
            <person name="Markov N.D."/>
            <person name="Fomenkov A.I."/>
            <person name="Roberts R.J."/>
            <person name="Karnachuk O.V."/>
            <person name="Novikov A."/>
            <person name="Grabovich M.Y."/>
        </authorList>
    </citation>
    <scope>NUCLEOTIDE SEQUENCE [LARGE SCALE GENOMIC DNA]</scope>
    <source>
        <strain evidence="8 9">AS</strain>
    </source>
</reference>
<feature type="transmembrane region" description="Helical" evidence="6">
    <location>
        <begin position="12"/>
        <end position="31"/>
    </location>
</feature>
<accession>A0ABX7WTQ3</accession>
<keyword evidence="6" id="KW-1133">Transmembrane helix</keyword>
<gene>
    <name evidence="8" type="ORF">J9253_04545</name>
</gene>
<dbReference type="SMART" id="SM00563">
    <property type="entry name" value="PlsC"/>
    <property type="match status" value="1"/>
</dbReference>
<dbReference type="GO" id="GO:0016746">
    <property type="term" value="F:acyltransferase activity"/>
    <property type="evidence" value="ECO:0007669"/>
    <property type="project" value="UniProtKB-KW"/>
</dbReference>
<evidence type="ECO:0000256" key="6">
    <source>
        <dbReference type="SAM" id="Phobius"/>
    </source>
</evidence>
<dbReference type="SUPFAM" id="SSF69593">
    <property type="entry name" value="Glycerol-3-phosphate (1)-acyltransferase"/>
    <property type="match status" value="1"/>
</dbReference>
<dbReference type="PANTHER" id="PTHR10434">
    <property type="entry name" value="1-ACYL-SN-GLYCEROL-3-PHOSPHATE ACYLTRANSFERASE"/>
    <property type="match status" value="1"/>
</dbReference>
<keyword evidence="2" id="KW-0444">Lipid biosynthesis</keyword>
<evidence type="ECO:0000256" key="1">
    <source>
        <dbReference type="ARBA" id="ARBA00005189"/>
    </source>
</evidence>
<keyword evidence="3" id="KW-0808">Transferase</keyword>
<dbReference type="Pfam" id="PF01553">
    <property type="entry name" value="Acyltransferase"/>
    <property type="match status" value="1"/>
</dbReference>
<evidence type="ECO:0000256" key="3">
    <source>
        <dbReference type="ARBA" id="ARBA00022679"/>
    </source>
</evidence>
<keyword evidence="5 8" id="KW-0012">Acyltransferase</keyword>